<dbReference type="AlphaFoldDB" id="A0A485M4U4"/>
<evidence type="ECO:0008006" key="2">
    <source>
        <dbReference type="Google" id="ProtNLM"/>
    </source>
</evidence>
<dbReference type="SUPFAM" id="SSF46785">
    <property type="entry name" value="Winged helix' DNA-binding domain"/>
    <property type="match status" value="1"/>
</dbReference>
<accession>A0A485M4U4</accession>
<name>A0A485M4U4_9ZZZZ</name>
<protein>
    <recommendedName>
        <fullName evidence="2">HTH marR-type domain-containing protein</fullName>
    </recommendedName>
</protein>
<reference evidence="1" key="1">
    <citation type="submission" date="2019-03" db="EMBL/GenBank/DDBJ databases">
        <authorList>
            <person name="Hao L."/>
        </authorList>
    </citation>
    <scope>NUCLEOTIDE SEQUENCE</scope>
</reference>
<gene>
    <name evidence="1" type="ORF">SCFA_460013</name>
</gene>
<evidence type="ECO:0000313" key="1">
    <source>
        <dbReference type="EMBL" id="VFU18471.1"/>
    </source>
</evidence>
<dbReference type="InterPro" id="IPR036390">
    <property type="entry name" value="WH_DNA-bd_sf"/>
</dbReference>
<organism evidence="1">
    <name type="scientific">anaerobic digester metagenome</name>
    <dbReference type="NCBI Taxonomy" id="1263854"/>
    <lineage>
        <taxon>unclassified sequences</taxon>
        <taxon>metagenomes</taxon>
        <taxon>ecological metagenomes</taxon>
    </lineage>
</organism>
<proteinExistence type="predicted"/>
<sequence>MQNLHNSGVSGISFPPHSLEVLKLISEKGGMLCTGSCHAQKPGQVHCRQIGKALGIGFSKVWDSLTFFINHGLVNRKKVEGNSILFIVTPEGEEVLKKNRE</sequence>
<dbReference type="EMBL" id="CAADRN010000346">
    <property type="protein sequence ID" value="VFU18471.1"/>
    <property type="molecule type" value="Genomic_DNA"/>
</dbReference>